<feature type="domain" description="Glycosyl transferase family 1" evidence="4">
    <location>
        <begin position="194"/>
        <end position="351"/>
    </location>
</feature>
<evidence type="ECO:0000259" key="4">
    <source>
        <dbReference type="Pfam" id="PF00534"/>
    </source>
</evidence>
<evidence type="ECO:0000259" key="5">
    <source>
        <dbReference type="Pfam" id="PF13439"/>
    </source>
</evidence>
<sequence>MRIAHLTDYYLPRLGGVEMHVHDLATRQQEAGHDVTVITSSARPAGLRHQEPGRGGDGDGGGPRVLRPTERMAFATTLNPGGIMAGRRLARQGKYDVVHVHAGPFTPLAMAGATLADRIPTVVTVHSLISYMEPAFRVLDAATGWSALPAVWTAVSDTAAEPVRRLVSPAPVFVLPNGIDADAWRVEPLPRTPGRVLVVAVMRLAPRKRPHHLLRILRRARAALGPSAGLRAVIVGDGPERRSIERHLSRHAMTDWVDLPGRLERDQIRALFRRADMFVAPAVLESFGIAALEARCAGLPVIARTEGGIGEFVTDGQDGCLAASDAAMAEAIVRLASDEPLRARMTARARAVQPPVTWPGVLRRTEDLYGLAVERLERAPEGPPEGRVG</sequence>
<dbReference type="InterPro" id="IPR050194">
    <property type="entry name" value="Glycosyltransferase_grp1"/>
</dbReference>
<dbReference type="Proteomes" id="UP000501240">
    <property type="component" value="Chromosome"/>
</dbReference>
<dbReference type="InterPro" id="IPR001296">
    <property type="entry name" value="Glyco_trans_1"/>
</dbReference>
<dbReference type="InterPro" id="IPR028098">
    <property type="entry name" value="Glyco_trans_4-like_N"/>
</dbReference>
<dbReference type="Pfam" id="PF00534">
    <property type="entry name" value="Glycos_transf_1"/>
    <property type="match status" value="1"/>
</dbReference>
<accession>A0A7D3ZVV0</accession>
<organism evidence="6 7">
    <name type="scientific">Actinomadura verrucosospora</name>
    <dbReference type="NCBI Taxonomy" id="46165"/>
    <lineage>
        <taxon>Bacteria</taxon>
        <taxon>Bacillati</taxon>
        <taxon>Actinomycetota</taxon>
        <taxon>Actinomycetes</taxon>
        <taxon>Streptosporangiales</taxon>
        <taxon>Thermomonosporaceae</taxon>
        <taxon>Actinomadura</taxon>
    </lineage>
</organism>
<dbReference type="GO" id="GO:1901137">
    <property type="term" value="P:carbohydrate derivative biosynthetic process"/>
    <property type="evidence" value="ECO:0007669"/>
    <property type="project" value="UniProtKB-ARBA"/>
</dbReference>
<dbReference type="SUPFAM" id="SSF53756">
    <property type="entry name" value="UDP-Glycosyltransferase/glycogen phosphorylase"/>
    <property type="match status" value="1"/>
</dbReference>
<feature type="domain" description="Glycosyltransferase subfamily 4-like N-terminal" evidence="5">
    <location>
        <begin position="15"/>
        <end position="182"/>
    </location>
</feature>
<evidence type="ECO:0000313" key="7">
    <source>
        <dbReference type="Proteomes" id="UP000501240"/>
    </source>
</evidence>
<evidence type="ECO:0000256" key="3">
    <source>
        <dbReference type="SAM" id="MobiDB-lite"/>
    </source>
</evidence>
<reference evidence="6 7" key="1">
    <citation type="submission" date="2020-05" db="EMBL/GenBank/DDBJ databases">
        <title>Actinomadura verrucosospora NRRL-B18236 (PFL_A860) Genome sequencing and assembly.</title>
        <authorList>
            <person name="Samborskyy M."/>
        </authorList>
    </citation>
    <scope>NUCLEOTIDE SEQUENCE [LARGE SCALE GENOMIC DNA]</scope>
    <source>
        <strain evidence="6 7">NRRL:B18236</strain>
    </source>
</reference>
<dbReference type="CDD" id="cd03801">
    <property type="entry name" value="GT4_PimA-like"/>
    <property type="match status" value="1"/>
</dbReference>
<name>A0A7D3ZVV0_ACTVE</name>
<dbReference type="Pfam" id="PF13439">
    <property type="entry name" value="Glyco_transf_4"/>
    <property type="match status" value="1"/>
</dbReference>
<evidence type="ECO:0000256" key="2">
    <source>
        <dbReference type="ARBA" id="ARBA00022679"/>
    </source>
</evidence>
<evidence type="ECO:0000256" key="1">
    <source>
        <dbReference type="ARBA" id="ARBA00022676"/>
    </source>
</evidence>
<feature type="region of interest" description="Disordered" evidence="3">
    <location>
        <begin position="41"/>
        <end position="64"/>
    </location>
</feature>
<dbReference type="Gene3D" id="3.40.50.2000">
    <property type="entry name" value="Glycogen Phosphorylase B"/>
    <property type="match status" value="2"/>
</dbReference>
<keyword evidence="7" id="KW-1185">Reference proteome</keyword>
<keyword evidence="2 6" id="KW-0808">Transferase</keyword>
<dbReference type="AlphaFoldDB" id="A0A7D3ZVV0"/>
<evidence type="ECO:0000313" key="6">
    <source>
        <dbReference type="EMBL" id="QKG19724.1"/>
    </source>
</evidence>
<protein>
    <submittedName>
        <fullName evidence="6">Group 1 glycosyl transferase</fullName>
    </submittedName>
</protein>
<dbReference type="EMBL" id="CP053892">
    <property type="protein sequence ID" value="QKG19724.1"/>
    <property type="molecule type" value="Genomic_DNA"/>
</dbReference>
<keyword evidence="1" id="KW-0328">Glycosyltransferase</keyword>
<dbReference type="RefSeq" id="WP_173093944.1">
    <property type="nucleotide sequence ID" value="NZ_CP053892.1"/>
</dbReference>
<feature type="compositionally biased region" description="Basic and acidic residues" evidence="3">
    <location>
        <begin position="48"/>
        <end position="57"/>
    </location>
</feature>
<dbReference type="PANTHER" id="PTHR45947">
    <property type="entry name" value="SULFOQUINOVOSYL TRANSFERASE SQD2"/>
    <property type="match status" value="1"/>
</dbReference>
<gene>
    <name evidence="6" type="ORF">ACTIVE_1360</name>
</gene>
<dbReference type="GO" id="GO:0016758">
    <property type="term" value="F:hexosyltransferase activity"/>
    <property type="evidence" value="ECO:0007669"/>
    <property type="project" value="TreeGrafter"/>
</dbReference>
<dbReference type="PANTHER" id="PTHR45947:SF3">
    <property type="entry name" value="SULFOQUINOVOSYL TRANSFERASE SQD2"/>
    <property type="match status" value="1"/>
</dbReference>
<proteinExistence type="predicted"/>